<evidence type="ECO:0000313" key="3">
    <source>
        <dbReference type="EMBL" id="SDC79252.1"/>
    </source>
</evidence>
<accession>A0A1G6PG76</accession>
<dbReference type="GO" id="GO:0016799">
    <property type="term" value="F:hydrolase activity, hydrolyzing N-glycosyl compounds"/>
    <property type="evidence" value="ECO:0007669"/>
    <property type="project" value="InterPro"/>
</dbReference>
<dbReference type="Pfam" id="PF16841">
    <property type="entry name" value="CBM60"/>
    <property type="match status" value="2"/>
</dbReference>
<dbReference type="Proteomes" id="UP000198925">
    <property type="component" value="Unassembled WGS sequence"/>
</dbReference>
<evidence type="ECO:0000259" key="1">
    <source>
        <dbReference type="Pfam" id="PF07632"/>
    </source>
</evidence>
<dbReference type="AlphaFoldDB" id="A0A1G6PG76"/>
<evidence type="ECO:0000259" key="2">
    <source>
        <dbReference type="Pfam" id="PF16841"/>
    </source>
</evidence>
<dbReference type="Gene3D" id="3.90.245.10">
    <property type="entry name" value="Ribonucleoside hydrolase-like"/>
    <property type="match status" value="1"/>
</dbReference>
<organism evidence="3 4">
    <name type="scientific">Belnapia rosea</name>
    <dbReference type="NCBI Taxonomy" id="938405"/>
    <lineage>
        <taxon>Bacteria</taxon>
        <taxon>Pseudomonadati</taxon>
        <taxon>Pseudomonadota</taxon>
        <taxon>Alphaproteobacteria</taxon>
        <taxon>Acetobacterales</taxon>
        <taxon>Roseomonadaceae</taxon>
        <taxon>Belnapia</taxon>
    </lineage>
</organism>
<reference evidence="3 4" key="1">
    <citation type="submission" date="2016-10" db="EMBL/GenBank/DDBJ databases">
        <authorList>
            <person name="de Groot N.N."/>
        </authorList>
    </citation>
    <scope>NUCLEOTIDE SEQUENCE [LARGE SCALE GENOMIC DNA]</scope>
    <source>
        <strain evidence="3 4">CPCC 100156</strain>
    </source>
</reference>
<dbReference type="SUPFAM" id="SSF53590">
    <property type="entry name" value="Nucleoside hydrolase"/>
    <property type="match status" value="1"/>
</dbReference>
<dbReference type="Pfam" id="PF07632">
    <property type="entry name" value="Sde182_NH-like"/>
    <property type="match status" value="1"/>
</dbReference>
<gene>
    <name evidence="3" type="ORF">SAMN04487779_1002381</name>
</gene>
<feature type="domain" description="Carbohydrate binding module xylan-binding" evidence="2">
    <location>
        <begin position="349"/>
        <end position="435"/>
    </location>
</feature>
<feature type="domain" description="Cellulose-binding Sde182 nucleoside hydrolase-like" evidence="1">
    <location>
        <begin position="20"/>
        <end position="272"/>
    </location>
</feature>
<dbReference type="RefSeq" id="WP_176849438.1">
    <property type="nucleotide sequence ID" value="NZ_FMZX01000002.1"/>
</dbReference>
<sequence length="595" mass="62485">MALPRLFISTDMQMITGINNIDGDKDDVQSMVHALMYQDKFDIVGIASTVSRWQPGKNDASFIHHVIDKYAANQDELARHGSGFKTAAELHGITYQGTKTVAGASGIVAQTDASRAIVREAREAAADGTDLYVATWGGVGDVARALYDAPDIADNIRLLSVAGQLQEPNAYKYIHTNFAGKGDLWWINEASTHFGVYALPDNRYPTGNSWAANNAKGHGALGDLFYQNTIDIRGTSGDLNLTKMGDSATILYLIDTASNNDDPTAESWGGEYRKAGDQYWVDRTDQGFNFAESGGARTVYEDRAAWQGDFAKRFDWLTSSPSASTPTPGPVPGGGAVKAVGSGSDALVLKISQDAWNGSALYTIKIDGKQIGGVLTASASHASGQDDAITVRGDWAAGNHKVTVTFLNDAWGGSAGADRNLHVDGITYNGKALAQGTALLNKNGAADFAFTDTGSAASSGPVQAGGLVKTIGTGSDNLVVKISQDAWNGSAQYTIKVDGKQVGTTLTASASHAAGQDDVITIKGDWGVGSHKVTVTFLNDAYGGSAGADRNLHVDGITYNGVDLARDTALLNRNGAADFAFTDTGSAAMADQLFV</sequence>
<name>A0A1G6PG76_9PROT</name>
<dbReference type="InterPro" id="IPR036452">
    <property type="entry name" value="Ribo_hydro-like"/>
</dbReference>
<feature type="domain" description="Carbohydrate binding module xylan-binding" evidence="2">
    <location>
        <begin position="478"/>
        <end position="565"/>
    </location>
</feature>
<proteinExistence type="predicted"/>
<dbReference type="STRING" id="938405.SAMN02927895_02099"/>
<dbReference type="EMBL" id="FMZX01000002">
    <property type="protein sequence ID" value="SDC79252.1"/>
    <property type="molecule type" value="Genomic_DNA"/>
</dbReference>
<protein>
    <submittedName>
        <fullName evidence="3">Ca-dependent carbohydrate-binding module xylan-binding</fullName>
    </submittedName>
</protein>
<dbReference type="InterPro" id="IPR031768">
    <property type="entry name" value="CBM60_xylan-bd"/>
</dbReference>
<evidence type="ECO:0000313" key="4">
    <source>
        <dbReference type="Proteomes" id="UP000198925"/>
    </source>
</evidence>
<keyword evidence="4" id="KW-1185">Reference proteome</keyword>
<dbReference type="Gene3D" id="2.60.60.40">
    <property type="match status" value="2"/>
</dbReference>
<dbReference type="InterPro" id="IPR011483">
    <property type="entry name" value="Sde182_NH-like"/>
</dbReference>